<dbReference type="EMBL" id="FWPT01000008">
    <property type="protein sequence ID" value="SMA49578.1"/>
    <property type="molecule type" value="Genomic_DNA"/>
</dbReference>
<dbReference type="OrthoDB" id="6372201at2"/>
<dbReference type="InterPro" id="IPR049191">
    <property type="entry name" value="SutA_RBD"/>
</dbReference>
<evidence type="ECO:0000313" key="3">
    <source>
        <dbReference type="EMBL" id="SMA49578.1"/>
    </source>
</evidence>
<dbReference type="Pfam" id="PF20661">
    <property type="entry name" value="SutA-RBD"/>
    <property type="match status" value="1"/>
</dbReference>
<feature type="compositionally biased region" description="Basic and acidic residues" evidence="1">
    <location>
        <begin position="1"/>
        <end position="22"/>
    </location>
</feature>
<evidence type="ECO:0000259" key="2">
    <source>
        <dbReference type="Pfam" id="PF20661"/>
    </source>
</evidence>
<name>A0A1X7AN88_9GAMM</name>
<reference evidence="3 4" key="1">
    <citation type="submission" date="2017-03" db="EMBL/GenBank/DDBJ databases">
        <authorList>
            <person name="Afonso C.L."/>
            <person name="Miller P.J."/>
            <person name="Scott M.A."/>
            <person name="Spackman E."/>
            <person name="Goraichik I."/>
            <person name="Dimitrov K.M."/>
            <person name="Suarez D.L."/>
            <person name="Swayne D.E."/>
        </authorList>
    </citation>
    <scope>NUCLEOTIDE SEQUENCE [LARGE SCALE GENOMIC DNA]</scope>
    <source>
        <strain evidence="3">SB41UT1</strain>
    </source>
</reference>
<keyword evidence="4" id="KW-1185">Reference proteome</keyword>
<sequence>MPKKNEYTISLKHDGPEAKETSDSIAEQVEQFLKSGGQIDQIPSGVSGQISLGEKARLAKEEQKQKQAERLAALEAGNLPAEATEEE</sequence>
<evidence type="ECO:0000313" key="4">
    <source>
        <dbReference type="Proteomes" id="UP000196573"/>
    </source>
</evidence>
<dbReference type="Proteomes" id="UP000196573">
    <property type="component" value="Unassembled WGS sequence"/>
</dbReference>
<organism evidence="3 4">
    <name type="scientific">Parendozoicomonas haliclonae</name>
    <dbReference type="NCBI Taxonomy" id="1960125"/>
    <lineage>
        <taxon>Bacteria</taxon>
        <taxon>Pseudomonadati</taxon>
        <taxon>Pseudomonadota</taxon>
        <taxon>Gammaproteobacteria</taxon>
        <taxon>Oceanospirillales</taxon>
        <taxon>Endozoicomonadaceae</taxon>
        <taxon>Parendozoicomonas</taxon>
    </lineage>
</organism>
<evidence type="ECO:0000256" key="1">
    <source>
        <dbReference type="SAM" id="MobiDB-lite"/>
    </source>
</evidence>
<feature type="domain" description="Transcriptional regulator SutA RNAP-binding" evidence="2">
    <location>
        <begin position="16"/>
        <end position="49"/>
    </location>
</feature>
<protein>
    <recommendedName>
        <fullName evidence="2">Transcriptional regulator SutA RNAP-binding domain-containing protein</fullName>
    </recommendedName>
</protein>
<accession>A0A1X7AN88</accession>
<proteinExistence type="predicted"/>
<dbReference type="RefSeq" id="WP_087111993.1">
    <property type="nucleotide sequence ID" value="NZ_CBCSCN010000010.1"/>
</dbReference>
<gene>
    <name evidence="3" type="ORF">EHSB41UT_03364</name>
</gene>
<dbReference type="AlphaFoldDB" id="A0A1X7AN88"/>
<feature type="region of interest" description="Disordered" evidence="1">
    <location>
        <begin position="1"/>
        <end position="24"/>
    </location>
</feature>